<keyword evidence="1" id="KW-0479">Metal-binding</keyword>
<feature type="compositionally biased region" description="Low complexity" evidence="6">
    <location>
        <begin position="5109"/>
        <end position="5122"/>
    </location>
</feature>
<feature type="domain" description="C2H2-type" evidence="7">
    <location>
        <begin position="4602"/>
        <end position="4629"/>
    </location>
</feature>
<evidence type="ECO:0000256" key="5">
    <source>
        <dbReference type="PROSITE-ProRule" id="PRU00042"/>
    </source>
</evidence>
<feature type="region of interest" description="Disordered" evidence="6">
    <location>
        <begin position="255"/>
        <end position="284"/>
    </location>
</feature>
<feature type="region of interest" description="Disordered" evidence="6">
    <location>
        <begin position="430"/>
        <end position="454"/>
    </location>
</feature>
<feature type="compositionally biased region" description="Basic and acidic residues" evidence="6">
    <location>
        <begin position="2297"/>
        <end position="2314"/>
    </location>
</feature>
<feature type="region of interest" description="Disordered" evidence="6">
    <location>
        <begin position="1365"/>
        <end position="1470"/>
    </location>
</feature>
<feature type="region of interest" description="Disordered" evidence="6">
    <location>
        <begin position="3384"/>
        <end position="3431"/>
    </location>
</feature>
<feature type="compositionally biased region" description="Polar residues" evidence="6">
    <location>
        <begin position="2206"/>
        <end position="2224"/>
    </location>
</feature>
<feature type="region of interest" description="Disordered" evidence="6">
    <location>
        <begin position="1190"/>
        <end position="1289"/>
    </location>
</feature>
<feature type="region of interest" description="Disordered" evidence="6">
    <location>
        <begin position="114"/>
        <end position="167"/>
    </location>
</feature>
<feature type="region of interest" description="Disordered" evidence="6">
    <location>
        <begin position="3480"/>
        <end position="3509"/>
    </location>
</feature>
<evidence type="ECO:0000256" key="6">
    <source>
        <dbReference type="SAM" id="MobiDB-lite"/>
    </source>
</evidence>
<feature type="compositionally biased region" description="Polar residues" evidence="6">
    <location>
        <begin position="493"/>
        <end position="507"/>
    </location>
</feature>
<dbReference type="GO" id="GO:0005634">
    <property type="term" value="C:nucleus"/>
    <property type="evidence" value="ECO:0007669"/>
    <property type="project" value="TreeGrafter"/>
</dbReference>
<feature type="compositionally biased region" description="Low complexity" evidence="6">
    <location>
        <begin position="364"/>
        <end position="375"/>
    </location>
</feature>
<keyword evidence="2" id="KW-0677">Repeat</keyword>
<feature type="compositionally biased region" description="Polar residues" evidence="6">
    <location>
        <begin position="5093"/>
        <end position="5103"/>
    </location>
</feature>
<feature type="domain" description="C2H2-type" evidence="7">
    <location>
        <begin position="4994"/>
        <end position="5022"/>
    </location>
</feature>
<feature type="compositionally biased region" description="Basic and acidic residues" evidence="6">
    <location>
        <begin position="1"/>
        <end position="10"/>
    </location>
</feature>
<feature type="compositionally biased region" description="Basic and acidic residues" evidence="6">
    <location>
        <begin position="472"/>
        <end position="488"/>
    </location>
</feature>
<feature type="region of interest" description="Disordered" evidence="6">
    <location>
        <begin position="4662"/>
        <end position="4726"/>
    </location>
</feature>
<feature type="compositionally biased region" description="Basic and acidic residues" evidence="6">
    <location>
        <begin position="2396"/>
        <end position="2405"/>
    </location>
</feature>
<feature type="compositionally biased region" description="Basic and acidic residues" evidence="6">
    <location>
        <begin position="4692"/>
        <end position="4701"/>
    </location>
</feature>
<dbReference type="PANTHER" id="PTHR24408:SF58">
    <property type="entry name" value="TRANSCRIPTION FACTOR (TFIIIA), PUTATIVE (AFU_ORTHOLOGUE AFUA_1G05150)-RELATED"/>
    <property type="match status" value="1"/>
</dbReference>
<feature type="compositionally biased region" description="Basic and acidic residues" evidence="6">
    <location>
        <begin position="1110"/>
        <end position="1120"/>
    </location>
</feature>
<feature type="region of interest" description="Disordered" evidence="6">
    <location>
        <begin position="333"/>
        <end position="411"/>
    </location>
</feature>
<feature type="region of interest" description="Disordered" evidence="6">
    <location>
        <begin position="2391"/>
        <end position="2410"/>
    </location>
</feature>
<organism evidence="8 9">
    <name type="scientific">Gryllus longicercus</name>
    <dbReference type="NCBI Taxonomy" id="2509291"/>
    <lineage>
        <taxon>Eukaryota</taxon>
        <taxon>Metazoa</taxon>
        <taxon>Ecdysozoa</taxon>
        <taxon>Arthropoda</taxon>
        <taxon>Hexapoda</taxon>
        <taxon>Insecta</taxon>
        <taxon>Pterygota</taxon>
        <taxon>Neoptera</taxon>
        <taxon>Polyneoptera</taxon>
        <taxon>Orthoptera</taxon>
        <taxon>Ensifera</taxon>
        <taxon>Gryllidea</taxon>
        <taxon>Grylloidea</taxon>
        <taxon>Gryllidae</taxon>
        <taxon>Gryllinae</taxon>
        <taxon>Gryllus</taxon>
    </lineage>
</organism>
<dbReference type="PROSITE" id="PS00028">
    <property type="entry name" value="ZINC_FINGER_C2H2_1"/>
    <property type="match status" value="8"/>
</dbReference>
<feature type="compositionally biased region" description="Low complexity" evidence="6">
    <location>
        <begin position="3533"/>
        <end position="3543"/>
    </location>
</feature>
<feature type="region of interest" description="Disordered" evidence="6">
    <location>
        <begin position="1620"/>
        <end position="1647"/>
    </location>
</feature>
<feature type="region of interest" description="Disordered" evidence="6">
    <location>
        <begin position="684"/>
        <end position="785"/>
    </location>
</feature>
<dbReference type="PROSITE" id="PS50157">
    <property type="entry name" value="ZINC_FINGER_C2H2_2"/>
    <property type="match status" value="6"/>
</dbReference>
<dbReference type="GO" id="GO:0043565">
    <property type="term" value="F:sequence-specific DNA binding"/>
    <property type="evidence" value="ECO:0007669"/>
    <property type="project" value="TreeGrafter"/>
</dbReference>
<dbReference type="Proteomes" id="UP001378592">
    <property type="component" value="Unassembled WGS sequence"/>
</dbReference>
<feature type="compositionally biased region" description="Polar residues" evidence="6">
    <location>
        <begin position="2610"/>
        <end position="2628"/>
    </location>
</feature>
<feature type="region of interest" description="Disordered" evidence="6">
    <location>
        <begin position="2567"/>
        <end position="2646"/>
    </location>
</feature>
<accession>A0AAN9VYV3</accession>
<keyword evidence="4" id="KW-0862">Zinc</keyword>
<feature type="compositionally biased region" description="Polar residues" evidence="6">
    <location>
        <begin position="4875"/>
        <end position="4885"/>
    </location>
</feature>
<feature type="compositionally biased region" description="Basic and acidic residues" evidence="6">
    <location>
        <begin position="4128"/>
        <end position="4137"/>
    </location>
</feature>
<feature type="domain" description="C2H2-type" evidence="7">
    <location>
        <begin position="4834"/>
        <end position="4862"/>
    </location>
</feature>
<feature type="region of interest" description="Disordered" evidence="6">
    <location>
        <begin position="5091"/>
        <end position="5122"/>
    </location>
</feature>
<feature type="compositionally biased region" description="Basic and acidic residues" evidence="6">
    <location>
        <begin position="979"/>
        <end position="1010"/>
    </location>
</feature>
<dbReference type="EMBL" id="JAZDUA010000041">
    <property type="protein sequence ID" value="KAK7871271.1"/>
    <property type="molecule type" value="Genomic_DNA"/>
</dbReference>
<feature type="compositionally biased region" description="Basic and acidic residues" evidence="6">
    <location>
        <begin position="3591"/>
        <end position="3600"/>
    </location>
</feature>
<proteinExistence type="predicted"/>
<feature type="compositionally biased region" description="Pro residues" evidence="6">
    <location>
        <begin position="1096"/>
        <end position="1108"/>
    </location>
</feature>
<feature type="compositionally biased region" description="Basic and acidic residues" evidence="6">
    <location>
        <begin position="716"/>
        <end position="777"/>
    </location>
</feature>
<keyword evidence="9" id="KW-1185">Reference proteome</keyword>
<dbReference type="PANTHER" id="PTHR24408">
    <property type="entry name" value="ZINC FINGER PROTEIN"/>
    <property type="match status" value="1"/>
</dbReference>
<feature type="compositionally biased region" description="Polar residues" evidence="6">
    <location>
        <begin position="333"/>
        <end position="342"/>
    </location>
</feature>
<feature type="compositionally biased region" description="Basic and acidic residues" evidence="6">
    <location>
        <begin position="524"/>
        <end position="533"/>
    </location>
</feature>
<feature type="domain" description="C2H2-type" evidence="7">
    <location>
        <begin position="4408"/>
        <end position="4431"/>
    </location>
</feature>
<feature type="region of interest" description="Disordered" evidence="6">
    <location>
        <begin position="197"/>
        <end position="236"/>
    </location>
</feature>
<feature type="region of interest" description="Disordered" evidence="6">
    <location>
        <begin position="1083"/>
        <end position="1147"/>
    </location>
</feature>
<feature type="compositionally biased region" description="Low complexity" evidence="6">
    <location>
        <begin position="120"/>
        <end position="129"/>
    </location>
</feature>
<dbReference type="Gene3D" id="3.30.160.60">
    <property type="entry name" value="Classic Zinc Finger"/>
    <property type="match status" value="6"/>
</dbReference>
<feature type="compositionally biased region" description="Polar residues" evidence="6">
    <location>
        <begin position="4147"/>
        <end position="4156"/>
    </location>
</feature>
<feature type="region of interest" description="Disordered" evidence="6">
    <location>
        <begin position="2206"/>
        <end position="2230"/>
    </location>
</feature>
<evidence type="ECO:0000313" key="9">
    <source>
        <dbReference type="Proteomes" id="UP001378592"/>
    </source>
</evidence>
<dbReference type="InterPro" id="IPR013087">
    <property type="entry name" value="Znf_C2H2_type"/>
</dbReference>
<feature type="compositionally biased region" description="Basic and acidic residues" evidence="6">
    <location>
        <begin position="1128"/>
        <end position="1147"/>
    </location>
</feature>
<feature type="region of interest" description="Disordered" evidence="6">
    <location>
        <begin position="472"/>
        <end position="533"/>
    </location>
</feature>
<feature type="region of interest" description="Disordered" evidence="6">
    <location>
        <begin position="919"/>
        <end position="1058"/>
    </location>
</feature>
<reference evidence="8 9" key="1">
    <citation type="submission" date="2024-03" db="EMBL/GenBank/DDBJ databases">
        <title>The genome assembly and annotation of the cricket Gryllus longicercus Weissman &amp; Gray.</title>
        <authorList>
            <person name="Szrajer S."/>
            <person name="Gray D."/>
            <person name="Ylla G."/>
        </authorList>
    </citation>
    <scope>NUCLEOTIDE SEQUENCE [LARGE SCALE GENOMIC DNA]</scope>
    <source>
        <strain evidence="8">DAG 2021-001</strain>
        <tissue evidence="8">Whole body minus gut</tissue>
    </source>
</reference>
<feature type="region of interest" description="Disordered" evidence="6">
    <location>
        <begin position="3524"/>
        <end position="3603"/>
    </location>
</feature>
<feature type="compositionally biased region" description="Basic and acidic residues" evidence="6">
    <location>
        <begin position="270"/>
        <end position="279"/>
    </location>
</feature>
<feature type="compositionally biased region" description="Basic and acidic residues" evidence="6">
    <location>
        <begin position="1384"/>
        <end position="1394"/>
    </location>
</feature>
<comment type="caution">
    <text evidence="8">The sequence shown here is derived from an EMBL/GenBank/DDBJ whole genome shotgun (WGS) entry which is preliminary data.</text>
</comment>
<dbReference type="InterPro" id="IPR048385">
    <property type="entry name" value="Med15_central"/>
</dbReference>
<sequence>MEGSHHNSEKEEGELSSDDDYQTKLSEMQTYIPFLQQMIQRLEQSNDKSREAQLSKMKSLYGILSNTKKKLKVETLKKCEDVLSNLRNKVEKSTGHKEGNKMKKKIHRELSYSVKNAGISDSSNSSPSDQMTSRMKRVSESDDSRVGEKTSDHEAVVSSTTQSCDSENPVTDVVRALKLAAARNNLRNKLENVKTAIHSPGHSDDSKGNVSSSSPSHLVSSSSPPKPTYHERGEYHTKEGLEQSRERLKKLMGHHLTATPSPPYQSPGETHNRSYERSNVDAVSPKTEWLYTQDNSWEKYSGAQSVGSDSCDGELFTRRNGWNTEKHRNIVPSSSFNAFQDENSSKTENKVRTFEKSPKNEVNLKSPKPVKSHLPSSPPPSSKVFSPERGDDSDKSDGGSGSRSIRAKLEQEIHKVHRVGISTGGALRSLVVKDDRNRPSGKGKSESESPRCVKSVESFEKLSLDNDRERLNKIAEKPVDPRRQHNTDRSPPLKSSTSNVKSCTDTVQSKRKPSTKLVTCDNAGRSKEGKEGAEMFSGMSHEELQRIVSENLRNLPSPPPITKEILETVKISPKGIPNPLPSWPILNLPPKIPSTPASPDEVFHQTPYTHPDACFGTSQSFETGRQALLEDPNHGVESLPVVDDPRMNLAHCNTEHSMHNVYASQCEDRQSGIIIHEYDSRTSFTNSQSLESMRRSSSQHHLGEDPRSATQSHLLETARDRSNENPRYKTPLLEDPRQVHNHSIDDSRRHIAHSFRDDARRDHRKIDDSRIGGERRRGLLPTPPGYEKCNYRGPSSNSRSHVQDISTRFDQRPQLNDNRCNPLLMSPEQQNWDATHWVNPAAYPQTQNVDRYQQQLYHSRDGRGQPMAVTQDEQFSPTGHSQGYQWNSGNSLNTQQAVHGNFMSGYQVQPRIDHVPDYQSKSRIQHADPRLHKGERSEASPDMRTGDPRLPHSDPRHSTPFSGSRQPLLPGIARLASVSERDPRRRSVDEADVSRKHVEDQDDKKKRQSEWRASSMASRFEMFKKSLSEKERKRTNSAEQNRSREDNTKNLPKKESTAISSPLDCLYGTTAVAKTGKGYGFQNFRIPKIKRDLPSRPRPPTPPRPAPPKENFEVTKKENDAGVVQAHVDNDENKDKDIGLVEPKEIEPQTREVTQELIEALIRKSFESGEGKKLFEHAKFFETLSESLKSKKMRKIKRILESDSEDSDSDRASKEQTKEIKEKQRSDDEKLMKTKENIKSDSDDEPLAEKLAVKTKNDSSSEKIESVSEKLEDANIETESKESSKELEETVSEKVAKDVDSCENEVTKPVKKTAAKRRNSLELLQQDVRDMFIREGVVTATGYRMCRLLKEVQCGASLEEISKNEAQRMENEADGESDSSSVLGKKEKKNEGNTKSKKKFVTGSKLNKKMSKSNVEVLSDSDAPVPAGSKKRTKRNRQVIEDSDSDSSVSTLSRTSKSKTSGIHLESDREIVRRRRVPRIILEKTDISKYRSNLTRSHIDSEEESGDEIFIETETKKKSVLKRSNSKKKESKKTGKKLLEEDDEFFNREPYMFKRKKEKKAQPFLNKKIDDYIPRLHKAEIPNISIVELFFIDKKPVADTSLTSENADALEKNPASLADVASDLNSDVTANDADDEDDDERKDSASLLDRLHRERKVCLDDTNRNTDIDEHNSAVPVSETNPEIELITTGDKRESENISLNTHSPKSSLKLSLVKKKSVGPRKKKSSKWQFGIIKKKSTVHKTKSEVEIGEVKEVYRLTEVGSTDNCSANADDVNDEKNSSDVGVVQSTMDVTVQYEVDSFGENSSYKEVENTGRLEKEKNNREPTESVNFTNIDYAFHCEAKQTACLLCSYEGKSIVQHYKQIHPDSEVLISRLPIDEACRATTEAEEKGFNESSFKGEILGSRKGQGSFLCRFCNYKTSIPVNLYEHTSSHTGEYRYQCCKCPYMSASRTTFKGHFYSHHPKVKLKQGLNLKVLTAGPSNNAKYIFGYLCSKCNFVQLQHENLQKHISLRHADDQEVKSIRINMSKAIPMECAEASDEADSCIDNSEVVTDEDTGGEMHLVKDNIDSSNSINVEENSEVKDDMICCVKEEPVSEKKPNPLEAFVPISLEVDNDECIILEERVKRTRDVMKDANLKDVLKNLQDVSGADDDIVIILESKLQNIKQEMDSEMEIVCENVSKSLDSINNIQDLGAVVKDAAIKEPITENQNSEELKNQPNTTMESSNEDPCETGAQLLSTVEYVKENTCLSSDVGLPAPEVQDLEKKIKPGLKKAPDITAEPSKIRSLTCKPSSGDEANERRITRSLSRTDDDGRSVMSDDSGFDASNYEVIEITDESDVGEEEMDVETVITSAKSLQNDADEGVSLPSGTLIERLAKHIIFKDNVKSFEGDNSVQQEERKSKNDSLKPPPLAASLDKQCLEKKKSVTKQSPVVSVASLEARRCSNELVLFSCLVPCCVFTTEDATSMEKHLARSHKPNWWDGVCSTCDKRVYGDGSLKGSPVEHKYPLSFALDHLRTVHLDNLSVQKDLQASECALPSIVECSSLPSINTLWTSELPIELQDVADGDKTLESSEEATPQSEPRKTDLSETKAPFPYIRTRRLSGDKLSAPPTSESKALTPLDTSSDTYVENDGNVPPDEGDGGDDDELPFLKIESVVSLHPSAGSNVNNAFLDPSVTDSESSPVAETSNSPLSNNFVDIGHCPGNVSKQPVVAYAPKLVAVPGSPVKKQLQLIPVAPATRGTIAVVPSTLPSTNIPQPLVNLAQLIRPGTRVVVPKESSSVAAAPVQFVSSNTKKKMILCGNKTLPNILPKPTSTFIITSPGKSTSSAVVLPSSIVTSSSLGSGIGLPPVSTSVAYTPLSLLKKSYSGAVSSLTPDNTVRFVGDSCARTSYFAYKRRKQQRPSLKSTRKILSHKLCKAFEQAKASKSTPAYQRMLIHDKLRQLFKCMAKHCTFTSESPKYFEEHCWKHVYLFQKLKPDNSERSEGGTENDCPGQTSEDSDVAIMRKIEAGAWPQCAYCCTLHSTPESLNSHVQEEHGQCLYQCAYCFFRAVAYSYVVLHQNTNHTDMRITVLLCRKISQILPPVNQHPARKEVVLPYVCVQGNCGMHFYNPAAFWRHLENAHANMTCYFCHMCDGQYVKPEKLLMHYKLHCFHYYQCHFCLHGSDTKEDMQHHLCNFHPNQKAIVTMRDSDPNMPAMGSEEERSLDFLKTIDLDVDHREESLLFPPVPSVEYAETSVEFWKSYKAFADENPSINTSDSSLLLPSPLGVNAICVLPAPKNSFFVAKDDSQSCEYSNMSVLREEPCKTSGSINFASVDALEQITSTDSTVIDTADQVENIVGDSDFEIMPNKMSDSTDSAKNDLNIDPLESNKALINQSSLNKSDNHEVIVIDSSDMDEDDDDNYSEPPAGEGNKVPSTSHSKTPEIDDSDSDVIFIGSDEEVVPPKRKKIDFGIPLSESDPNYEPVVTLMHRNPETKARIESAVDPLAPDPPEEQVHLNSGEGSSNNILVSLDNACGTELPTFERNQEQKPQQDQEVQQQLFEHQQQHRQESELQQQQQHQQQPQQQQLQQQQLQQQPQLEQQEQQQLKKHNSTERSKGDSACKNFIDPDILAQSLITPEELEKTGASGERLYRCGNITCTYAASTSNQLRDHLLLCDLSRDSAGLTCVHCQRPFKQIAPFMEHLKHHGTCRYNCFLCKFRAPLPQQVIKHLKQKHRIYNSIVLPVNQQNTNPESDLFVVCSKDKTRPKVVPHFRNKRIFNPDEVNFLPMKCISYHPLTCNVCNFRSKVVSNIRRHLNFHNNKTMNPDEIPMNDPVNPVPHLEKKEMMFDKMTNLAASSHPLGRMGGKPISSACSGGIPEQITLPKFVPEHERYVCGSLGCNYRTCDETMLRYHMRALHCDEISYRCPHCPESMQKDLNGLAISIDRMGAHLKMHDNKLYKCTHCTYFHFQRHIVERHLSDKHPEKRPFVQVVREEGEVPTTSKLDTPCTEGEGNSQPNTGFWMCGLCKAQYATRAEVYEHTAAAHNIKSQYKCNVCTFRSSSKPNCESHFYSRHPGLELDLITVCQRIDGDSLDSPSASQSNSSTTTTSIAELPSKRFDTTPLWLRNMVRIRHIRGVLLEDEEETRMHLQKLDESQSNKKPPKVKEVTQTPTSSRAPSPELEESDQLEQKFAPYGKPLLGNMFFCTLCNKYKTRFKQDMKDHLYRELNYVKWMCGHCNLTSCNKHHVQKHSKVHEKEGKPENIVALQPDDDVELWVERLLSKQHNSMKGIPEGSIKPALPTTKVKVNPVSAPASVGTVSLIKSTNSSPNSKFGSPVKGIESRDDKGESEDISLISMRQNAQKRKFVDIVKSDLEGDEEKELKKSSLSHELDYEIKDNHDDLCRENAVLEGIAPNLPRLPEKEKVQKKFKCKDCKSAFSVVKGLKLHIRLVHLRLGCYTCGYCDRTAFSVMAIKHHCKFHHPGQPEIVNYNRTASGIKLDDEFWEKEYGIKPKSEESKKNQTASGQSLLSKTVTSSNSSSTILAEAAVAASHVASSSNQIPVKVTNSSVIQESSHSVTSVLPSSDSASAYKLSTVSCDSSNLVGDKGTSEEADDIIVIDEIARKCAHCEYRCKSASDLRSHEMRHWVEKPLKCGHCDFEAVREYEIKKHTAKIHPSKKVRVIQKQLPSTPEIKPLQRPRKSMYHTGVSSNKVDTSENADKNSSDLVDTSIESTGSIQESTGSKPEEIPTEDRKVYRCFYCPLRATSLGIIHQHWEKVHKERVTATGVSKNILPFRYKEVNLNELLKGRETARKRKWTVFTCSYCNKKGTYQALLVHHNAVHPDKSVKIFKVVTQYECAECKLVTLASTSLRKHFETTHPGKEFRYMVQTSMLPAEVSDTNLPSSGESARPANSALPSNDSPLSGVPEKKSTSKESLVKYICGWCSETCSSEGKMNFHHTMYHSHLEQKFSVENITNSLESSNTIMKTFFKCPKCSFKASSFEEMCEHLRKHSKPFKCGYCGRLFELPLQVRTHNTVMHLNLPPKIISVKDDLSSLKAQVISIEEEVDASQYPESASREKTVSPEELDVPRKKQMIFGFARKSTSMKQRIFSVARKSTNPSPYRNSKQEELLASSESGSSRADSPPLLEEFSYYGQKVSPLDWKKIRTTVNYGGVHVQVNVETMSQIFNLKPIVVVKDLKTQWKV</sequence>
<name>A0AAN9VYV3_9ORTH</name>
<dbReference type="GO" id="GO:0000981">
    <property type="term" value="F:DNA-binding transcription factor activity, RNA polymerase II-specific"/>
    <property type="evidence" value="ECO:0007669"/>
    <property type="project" value="TreeGrafter"/>
</dbReference>
<keyword evidence="3 5" id="KW-0863">Zinc-finger</keyword>
<feature type="compositionally biased region" description="Basic and acidic residues" evidence="6">
    <location>
        <begin position="343"/>
        <end position="359"/>
    </location>
</feature>
<feature type="region of interest" description="Disordered" evidence="6">
    <location>
        <begin position="872"/>
        <end position="892"/>
    </location>
</feature>
<gene>
    <name evidence="8" type="ORF">R5R35_007555</name>
</gene>
<feature type="compositionally biased region" description="Polar residues" evidence="6">
    <location>
        <begin position="4702"/>
        <end position="4721"/>
    </location>
</feature>
<evidence type="ECO:0000256" key="3">
    <source>
        <dbReference type="ARBA" id="ARBA00022771"/>
    </source>
</evidence>
<feature type="domain" description="C2H2-type" evidence="7">
    <location>
        <begin position="1911"/>
        <end position="1938"/>
    </location>
</feature>
<evidence type="ECO:0000259" key="7">
    <source>
        <dbReference type="PROSITE" id="PS50157"/>
    </source>
</evidence>
<evidence type="ECO:0000256" key="2">
    <source>
        <dbReference type="ARBA" id="ARBA00022737"/>
    </source>
</evidence>
<feature type="compositionally biased region" description="Basic and acidic residues" evidence="6">
    <location>
        <begin position="925"/>
        <end position="957"/>
    </location>
</feature>
<dbReference type="SMART" id="SM00355">
    <property type="entry name" value="ZnF_C2H2"/>
    <property type="match status" value="31"/>
</dbReference>
<feature type="compositionally biased region" description="Low complexity" evidence="6">
    <location>
        <begin position="3552"/>
        <end position="3585"/>
    </location>
</feature>
<feature type="region of interest" description="Disordered" evidence="6">
    <location>
        <begin position="2274"/>
        <end position="2322"/>
    </location>
</feature>
<evidence type="ECO:0000313" key="8">
    <source>
        <dbReference type="EMBL" id="KAK7871271.1"/>
    </source>
</evidence>
<feature type="compositionally biased region" description="Basic and acidic residues" evidence="6">
    <location>
        <begin position="1209"/>
        <end position="1289"/>
    </location>
</feature>
<feature type="compositionally biased region" description="Basic and acidic residues" evidence="6">
    <location>
        <begin position="431"/>
        <end position="451"/>
    </location>
</feature>
<feature type="compositionally biased region" description="Basic and acidic residues" evidence="6">
    <location>
        <begin position="386"/>
        <end position="397"/>
    </location>
</feature>
<feature type="compositionally biased region" description="Acidic residues" evidence="6">
    <location>
        <begin position="11"/>
        <end position="20"/>
    </location>
</feature>
<feature type="compositionally biased region" description="Low complexity" evidence="6">
    <location>
        <begin position="208"/>
        <end position="223"/>
    </location>
</feature>
<feature type="domain" description="C2H2-type" evidence="7">
    <location>
        <begin position="3939"/>
        <end position="3967"/>
    </location>
</feature>
<feature type="compositionally biased region" description="Basic and acidic residues" evidence="6">
    <location>
        <begin position="137"/>
        <end position="155"/>
    </location>
</feature>
<feature type="region of interest" description="Disordered" evidence="6">
    <location>
        <begin position="4128"/>
        <end position="4166"/>
    </location>
</feature>
<feature type="region of interest" description="Disordered" evidence="6">
    <location>
        <begin position="4875"/>
        <end position="4908"/>
    </location>
</feature>
<feature type="compositionally biased region" description="Low complexity" evidence="6">
    <location>
        <begin position="4073"/>
        <end position="4089"/>
    </location>
</feature>
<dbReference type="GO" id="GO:0008270">
    <property type="term" value="F:zinc ion binding"/>
    <property type="evidence" value="ECO:0007669"/>
    <property type="project" value="UniProtKB-KW"/>
</dbReference>
<feature type="compositionally biased region" description="Polar residues" evidence="6">
    <location>
        <begin position="3496"/>
        <end position="3508"/>
    </location>
</feature>
<feature type="region of interest" description="Disordered" evidence="6">
    <location>
        <begin position="4304"/>
        <end position="4328"/>
    </location>
</feature>
<feature type="compositionally biased region" description="Acidic residues" evidence="6">
    <location>
        <begin position="3393"/>
        <end position="3403"/>
    </location>
</feature>
<protein>
    <recommendedName>
        <fullName evidence="7">C2H2-type domain-containing protein</fullName>
    </recommendedName>
</protein>
<feature type="compositionally biased region" description="Basic and acidic residues" evidence="6">
    <location>
        <begin position="1021"/>
        <end position="1056"/>
    </location>
</feature>
<feature type="region of interest" description="Disordered" evidence="6">
    <location>
        <begin position="4072"/>
        <end position="4092"/>
    </location>
</feature>
<evidence type="ECO:0000256" key="1">
    <source>
        <dbReference type="ARBA" id="ARBA00022723"/>
    </source>
</evidence>
<dbReference type="Pfam" id="PF21538">
    <property type="entry name" value="Med15_M"/>
    <property type="match status" value="1"/>
</dbReference>
<feature type="compositionally biased region" description="Basic residues" evidence="6">
    <location>
        <begin position="1395"/>
        <end position="1411"/>
    </location>
</feature>
<feature type="compositionally biased region" description="Polar residues" evidence="6">
    <location>
        <begin position="157"/>
        <end position="167"/>
    </location>
</feature>
<feature type="region of interest" description="Disordered" evidence="6">
    <location>
        <begin position="1"/>
        <end position="22"/>
    </location>
</feature>
<evidence type="ECO:0000256" key="4">
    <source>
        <dbReference type="ARBA" id="ARBA00022833"/>
    </source>
</evidence>
<feature type="compositionally biased region" description="Low complexity" evidence="6">
    <location>
        <begin position="1446"/>
        <end position="1461"/>
    </location>
</feature>